<dbReference type="Proteomes" id="UP000822688">
    <property type="component" value="Chromosome 3"/>
</dbReference>
<organism evidence="1 2">
    <name type="scientific">Ceratodon purpureus</name>
    <name type="common">Fire moss</name>
    <name type="synonym">Dicranum purpureum</name>
    <dbReference type="NCBI Taxonomy" id="3225"/>
    <lineage>
        <taxon>Eukaryota</taxon>
        <taxon>Viridiplantae</taxon>
        <taxon>Streptophyta</taxon>
        <taxon>Embryophyta</taxon>
        <taxon>Bryophyta</taxon>
        <taxon>Bryophytina</taxon>
        <taxon>Bryopsida</taxon>
        <taxon>Dicranidae</taxon>
        <taxon>Pseudoditrichales</taxon>
        <taxon>Ditrichaceae</taxon>
        <taxon>Ceratodon</taxon>
    </lineage>
</organism>
<gene>
    <name evidence="1" type="ORF">KC19_3G182600</name>
</gene>
<accession>A0A8T0IJW9</accession>
<proteinExistence type="predicted"/>
<sequence length="50" mass="5718">MTQMKGTLFIVDHKEVSLHGWIMGCYSTIELQASHRDSWLCGLRAAFFSN</sequence>
<dbReference type="AlphaFoldDB" id="A0A8T0IJW9"/>
<comment type="caution">
    <text evidence="1">The sequence shown here is derived from an EMBL/GenBank/DDBJ whole genome shotgun (WGS) entry which is preliminary data.</text>
</comment>
<dbReference type="EMBL" id="CM026423">
    <property type="protein sequence ID" value="KAG0584070.1"/>
    <property type="molecule type" value="Genomic_DNA"/>
</dbReference>
<name>A0A8T0IJW9_CERPU</name>
<evidence type="ECO:0000313" key="2">
    <source>
        <dbReference type="Proteomes" id="UP000822688"/>
    </source>
</evidence>
<protein>
    <submittedName>
        <fullName evidence="1">Uncharacterized protein</fullName>
    </submittedName>
</protein>
<reference evidence="1" key="1">
    <citation type="submission" date="2020-06" db="EMBL/GenBank/DDBJ databases">
        <title>WGS assembly of Ceratodon purpureus strain R40.</title>
        <authorList>
            <person name="Carey S.B."/>
            <person name="Jenkins J."/>
            <person name="Shu S."/>
            <person name="Lovell J.T."/>
            <person name="Sreedasyam A."/>
            <person name="Maumus F."/>
            <person name="Tiley G.P."/>
            <person name="Fernandez-Pozo N."/>
            <person name="Barry K."/>
            <person name="Chen C."/>
            <person name="Wang M."/>
            <person name="Lipzen A."/>
            <person name="Daum C."/>
            <person name="Saski C.A."/>
            <person name="Payton A.C."/>
            <person name="Mcbreen J.C."/>
            <person name="Conrad R.E."/>
            <person name="Kollar L.M."/>
            <person name="Olsson S."/>
            <person name="Huttunen S."/>
            <person name="Landis J.B."/>
            <person name="Wickett N.J."/>
            <person name="Johnson M.G."/>
            <person name="Rensing S.A."/>
            <person name="Grimwood J."/>
            <person name="Schmutz J."/>
            <person name="Mcdaniel S.F."/>
        </authorList>
    </citation>
    <scope>NUCLEOTIDE SEQUENCE</scope>
    <source>
        <strain evidence="1">R40</strain>
    </source>
</reference>
<evidence type="ECO:0000313" key="1">
    <source>
        <dbReference type="EMBL" id="KAG0584070.1"/>
    </source>
</evidence>
<keyword evidence="2" id="KW-1185">Reference proteome</keyword>